<dbReference type="PANTHER" id="PTHR33121">
    <property type="entry name" value="CYCLIC DI-GMP PHOSPHODIESTERASE PDEF"/>
    <property type="match status" value="1"/>
</dbReference>
<dbReference type="InterPro" id="IPR035919">
    <property type="entry name" value="EAL_sf"/>
</dbReference>
<accession>A0A317MY56</accession>
<dbReference type="InterPro" id="IPR011006">
    <property type="entry name" value="CheY-like_superfamily"/>
</dbReference>
<protein>
    <submittedName>
        <fullName evidence="6">Diguanylate cyclase (GGDEF)-like protein</fullName>
    </submittedName>
</protein>
<evidence type="ECO:0000259" key="3">
    <source>
        <dbReference type="PROSITE" id="PS50110"/>
    </source>
</evidence>
<dbReference type="Gene3D" id="3.40.50.2300">
    <property type="match status" value="1"/>
</dbReference>
<dbReference type="Gene3D" id="3.30.70.270">
    <property type="match status" value="1"/>
</dbReference>
<feature type="region of interest" description="Disordered" evidence="2">
    <location>
        <begin position="1"/>
        <end position="26"/>
    </location>
</feature>
<dbReference type="InterPro" id="IPR029787">
    <property type="entry name" value="Nucleotide_cyclase"/>
</dbReference>
<dbReference type="Pfam" id="PF00563">
    <property type="entry name" value="EAL"/>
    <property type="match status" value="1"/>
</dbReference>
<feature type="modified residue" description="4-aspartylphosphate" evidence="1">
    <location>
        <position position="90"/>
    </location>
</feature>
<evidence type="ECO:0000259" key="5">
    <source>
        <dbReference type="PROSITE" id="PS50887"/>
    </source>
</evidence>
<evidence type="ECO:0000313" key="7">
    <source>
        <dbReference type="Proteomes" id="UP000246569"/>
    </source>
</evidence>
<dbReference type="Proteomes" id="UP000246569">
    <property type="component" value="Unassembled WGS sequence"/>
</dbReference>
<dbReference type="SMART" id="SM00267">
    <property type="entry name" value="GGDEF"/>
    <property type="match status" value="1"/>
</dbReference>
<dbReference type="SMART" id="SM00052">
    <property type="entry name" value="EAL"/>
    <property type="match status" value="1"/>
</dbReference>
<dbReference type="SMART" id="SM00448">
    <property type="entry name" value="REC"/>
    <property type="match status" value="1"/>
</dbReference>
<evidence type="ECO:0000259" key="4">
    <source>
        <dbReference type="PROSITE" id="PS50883"/>
    </source>
</evidence>
<dbReference type="GO" id="GO:0071111">
    <property type="term" value="F:cyclic-guanylate-specific phosphodiesterase activity"/>
    <property type="evidence" value="ECO:0007669"/>
    <property type="project" value="InterPro"/>
</dbReference>
<dbReference type="InterPro" id="IPR021800">
    <property type="entry name" value="DUF3369"/>
</dbReference>
<feature type="domain" description="EAL" evidence="4">
    <location>
        <begin position="489"/>
        <end position="743"/>
    </location>
</feature>
<dbReference type="NCBIfam" id="TIGR00254">
    <property type="entry name" value="GGDEF"/>
    <property type="match status" value="1"/>
</dbReference>
<dbReference type="PROSITE" id="PS50887">
    <property type="entry name" value="GGDEF"/>
    <property type="match status" value="1"/>
</dbReference>
<dbReference type="SUPFAM" id="SSF141868">
    <property type="entry name" value="EAL domain-like"/>
    <property type="match status" value="1"/>
</dbReference>
<proteinExistence type="predicted"/>
<dbReference type="EMBL" id="QGTJ01000007">
    <property type="protein sequence ID" value="PWV60451.1"/>
    <property type="molecule type" value="Genomic_DNA"/>
</dbReference>
<dbReference type="PROSITE" id="PS50883">
    <property type="entry name" value="EAL"/>
    <property type="match status" value="1"/>
</dbReference>
<keyword evidence="1" id="KW-0597">Phosphoprotein</keyword>
<dbReference type="PANTHER" id="PTHR33121:SF70">
    <property type="entry name" value="SIGNALING PROTEIN YKOW"/>
    <property type="match status" value="1"/>
</dbReference>
<dbReference type="RefSeq" id="WP_110018947.1">
    <property type="nucleotide sequence ID" value="NZ_QGTJ01000007.1"/>
</dbReference>
<dbReference type="InterPro" id="IPR000160">
    <property type="entry name" value="GGDEF_dom"/>
</dbReference>
<evidence type="ECO:0000313" key="6">
    <source>
        <dbReference type="EMBL" id="PWV60451.1"/>
    </source>
</evidence>
<feature type="domain" description="GGDEF" evidence="5">
    <location>
        <begin position="356"/>
        <end position="480"/>
    </location>
</feature>
<name>A0A317MY56_9GAMM</name>
<evidence type="ECO:0000256" key="1">
    <source>
        <dbReference type="PROSITE-ProRule" id="PRU00169"/>
    </source>
</evidence>
<comment type="caution">
    <text evidence="6">The sequence shown here is derived from an EMBL/GenBank/DDBJ whole genome shotgun (WGS) entry which is preliminary data.</text>
</comment>
<organism evidence="6 7">
    <name type="scientific">Plasticicumulans acidivorans</name>
    <dbReference type="NCBI Taxonomy" id="886464"/>
    <lineage>
        <taxon>Bacteria</taxon>
        <taxon>Pseudomonadati</taxon>
        <taxon>Pseudomonadota</taxon>
        <taxon>Gammaproteobacteria</taxon>
        <taxon>Candidatus Competibacteraceae</taxon>
        <taxon>Plasticicumulans</taxon>
    </lineage>
</organism>
<dbReference type="Pfam" id="PF00990">
    <property type="entry name" value="GGDEF"/>
    <property type="match status" value="1"/>
</dbReference>
<dbReference type="InterPro" id="IPR043128">
    <property type="entry name" value="Rev_trsase/Diguanyl_cyclase"/>
</dbReference>
<dbReference type="AlphaFoldDB" id="A0A317MY56"/>
<keyword evidence="7" id="KW-1185">Reference proteome</keyword>
<dbReference type="InterPro" id="IPR001789">
    <property type="entry name" value="Sig_transdc_resp-reg_receiver"/>
</dbReference>
<evidence type="ECO:0000256" key="2">
    <source>
        <dbReference type="SAM" id="MobiDB-lite"/>
    </source>
</evidence>
<dbReference type="Gene3D" id="3.20.20.450">
    <property type="entry name" value="EAL domain"/>
    <property type="match status" value="1"/>
</dbReference>
<dbReference type="InterPro" id="IPR050706">
    <property type="entry name" value="Cyclic-di-GMP_PDE-like"/>
</dbReference>
<dbReference type="GO" id="GO:0000160">
    <property type="term" value="P:phosphorelay signal transduction system"/>
    <property type="evidence" value="ECO:0007669"/>
    <property type="project" value="InterPro"/>
</dbReference>
<dbReference type="SUPFAM" id="SSF52172">
    <property type="entry name" value="CheY-like"/>
    <property type="match status" value="1"/>
</dbReference>
<feature type="domain" description="Response regulatory" evidence="3">
    <location>
        <begin position="35"/>
        <end position="159"/>
    </location>
</feature>
<sequence length="751" mass="81916">MAAPNDSGEMDFLPEDSAPPENSAGIGVPEQTVWRVLAVDDDAGFRQSTAFALSGLEVQGRPLELLQATSYTEACAILGREHDIAVILLDVMMETDDAGLRLARAVREVLGNAEVRIVLVTGQPGLAPMQSVMRDYDINDYWTKTELSVARLHSLLTANVRAYQQLVTIARARRGLQLIVESSNLLSTSRTLQEFSTRTLDEIATLLEVDPDGLICVRQAHAPQSEVRIIGAAGRFARLADHPLSDLPAPEICAALQQAISERRTLVLERATVPYFPASDDDTGAFAAWVATGRPLEPTEIELLHVFASNIGAGLHNVALFSRLDRVAYHDELVDLPNRHAMVRAIDLALERQPRLLSSLLLVDLDNFAGTNLALGPEFGNRLLRAVAQRLRQALMPTVQIARLENDVFALLGPREQIDADRVRGLLDAADDSLPGITAGIAELDLRDWRQGGLEALTAAHMTLKLAKAQGYGGLARYDARDEDAAVERFQLANELRSALAEELIYIELQPQLELRDSGAPGFEALARWRREDGSMVSPASFIPIAEATGAIVALGQRVFQLACEAILELAASGFPQARIAVNVSALQLAREDFVVQLLNTLSTYNLEPWQFELEVTESLAMHSFEHAGGKLARLREAGFTIAIDDFGTGFSSLAYLRRLPVDVLKIDRAFVSEIGEVADAHAIADVVLRLGQRFGLRIVAEGVESRAQADWLSARGCDLGQGFGLARPMPLAQLIDWLRARTAGDATPRR</sequence>
<gene>
    <name evidence="6" type="ORF">C7443_10712</name>
</gene>
<dbReference type="PROSITE" id="PS50110">
    <property type="entry name" value="RESPONSE_REGULATORY"/>
    <property type="match status" value="1"/>
</dbReference>
<dbReference type="OrthoDB" id="9813903at2"/>
<dbReference type="InterPro" id="IPR001633">
    <property type="entry name" value="EAL_dom"/>
</dbReference>
<dbReference type="Pfam" id="PF11849">
    <property type="entry name" value="DUF3369"/>
    <property type="match status" value="1"/>
</dbReference>
<dbReference type="CDD" id="cd01948">
    <property type="entry name" value="EAL"/>
    <property type="match status" value="1"/>
</dbReference>
<dbReference type="SUPFAM" id="SSF55073">
    <property type="entry name" value="Nucleotide cyclase"/>
    <property type="match status" value="1"/>
</dbReference>
<reference evidence="6 7" key="1">
    <citation type="submission" date="2018-05" db="EMBL/GenBank/DDBJ databases">
        <title>Genomic Encyclopedia of Type Strains, Phase IV (KMG-IV): sequencing the most valuable type-strain genomes for metagenomic binning, comparative biology and taxonomic classification.</title>
        <authorList>
            <person name="Goeker M."/>
        </authorList>
    </citation>
    <scope>NUCLEOTIDE SEQUENCE [LARGE SCALE GENOMIC DNA]</scope>
    <source>
        <strain evidence="6 7">DSM 23606</strain>
    </source>
</reference>